<dbReference type="OrthoDB" id="6275295at2759"/>
<evidence type="ECO:0000256" key="1">
    <source>
        <dbReference type="ARBA" id="ARBA00004123"/>
    </source>
</evidence>
<dbReference type="EMBL" id="CU928169">
    <property type="protein sequence ID" value="CAR23423.1"/>
    <property type="molecule type" value="Genomic_DNA"/>
</dbReference>
<dbReference type="KEGG" id="lth:KLTH0E08822g"/>
<sequence length="560" mass="64495">MDPMIYVCPSAYLSSQNTDRWHSETFKPGFVPILRSDLLRFRDVLDQVVSRVNQQKASNVYQTSDEKEAEDPASEGKGPAGEVLQDKTSQGKYQELKQFLPISITQQLCTVSIGELQGEVSVSELELFVRRLEELTEKRAGVRDSVECWSFIKGLNTFSLFLRSSGLEHLKTVTHYWTELLARWPKEENNAVTQLHIEENTARFVGDQKSDPPSLRTEDLDEDSEQLSGYFKELKDRSSVPKEDATSTDYNVDVSTLSDLPRSSLDQLCKDIVHFRTRVLTIEKEKRAKEQYEENRRMGQHMMRMFDQIRRSKGSAKPAGEEDDNEGEAQGQNFGDAEDDGEDDWSVEKRNREKAEKDADKKYAELLEHYTSRVEPRLKSLEQQVDREAAYERSIEQERALYLKELLHHAYSPYYDHHRSFKEAEQHQDDEDRRLTAQLIPRAAELGAEEEHPAAEAETGKFKLEIRKTQAGPEKDVLPQEDAALSELLARLRKSSVIQDSVVEFLGELDDDLVDYVIEHIREHRSKSALLQELKETFDEDAQTIVDRVWQMFEDNAPAA</sequence>
<evidence type="ECO:0000313" key="16">
    <source>
        <dbReference type="EMBL" id="CAR23423.1"/>
    </source>
</evidence>
<dbReference type="GO" id="GO:0005681">
    <property type="term" value="C:spliceosomal complex"/>
    <property type="evidence" value="ECO:0007669"/>
    <property type="project" value="UniProtKB-KW"/>
</dbReference>
<dbReference type="Proteomes" id="UP000002036">
    <property type="component" value="Chromosome E"/>
</dbReference>
<dbReference type="eggNOG" id="KOG2253">
    <property type="taxonomic scope" value="Eukaryota"/>
</dbReference>
<feature type="region of interest" description="Disordered" evidence="14">
    <location>
        <begin position="203"/>
        <end position="224"/>
    </location>
</feature>
<dbReference type="Pfam" id="PF24825">
    <property type="entry name" value="SNU71_RBD"/>
    <property type="match status" value="1"/>
</dbReference>
<evidence type="ECO:0000256" key="4">
    <source>
        <dbReference type="ARBA" id="ARBA00014280"/>
    </source>
</evidence>
<dbReference type="InterPro" id="IPR002483">
    <property type="entry name" value="PWI_dom"/>
</dbReference>
<evidence type="ECO:0000256" key="9">
    <source>
        <dbReference type="ARBA" id="ARBA00023054"/>
    </source>
</evidence>
<evidence type="ECO:0000256" key="3">
    <source>
        <dbReference type="ARBA" id="ARBA00005544"/>
    </source>
</evidence>
<evidence type="ECO:0000256" key="12">
    <source>
        <dbReference type="ARBA" id="ARBA00023274"/>
    </source>
</evidence>
<proteinExistence type="inferred from homology"/>
<dbReference type="GO" id="GO:0003723">
    <property type="term" value="F:RNA binding"/>
    <property type="evidence" value="ECO:0007669"/>
    <property type="project" value="UniProtKB-KW"/>
</dbReference>
<feature type="domain" description="PWI" evidence="15">
    <location>
        <begin position="486"/>
        <end position="559"/>
    </location>
</feature>
<evidence type="ECO:0000256" key="14">
    <source>
        <dbReference type="SAM" id="MobiDB-lite"/>
    </source>
</evidence>
<dbReference type="GO" id="GO:0005737">
    <property type="term" value="C:cytoplasm"/>
    <property type="evidence" value="ECO:0007669"/>
    <property type="project" value="UniProtKB-SubCell"/>
</dbReference>
<dbReference type="AlphaFoldDB" id="C5DI12"/>
<gene>
    <name evidence="16" type="ordered locus">KLTH0E08822g</name>
</gene>
<keyword evidence="9" id="KW-0175">Coiled coil</keyword>
<keyword evidence="12" id="KW-0687">Ribonucleoprotein</keyword>
<evidence type="ECO:0000256" key="13">
    <source>
        <dbReference type="ARBA" id="ARBA00025004"/>
    </source>
</evidence>
<comment type="function">
    <text evidence="13">Component of the U1 snRNP particle, which recognizes and binds the 5'-splice site of pre-mRNA. Together with other non-snRNP factors, U1 snRNP forms the spliceosomal commitment complex, that targets pre-mRNA to the splicing pathway.</text>
</comment>
<evidence type="ECO:0000313" key="17">
    <source>
        <dbReference type="Proteomes" id="UP000002036"/>
    </source>
</evidence>
<keyword evidence="11" id="KW-0539">Nucleus</keyword>
<keyword evidence="10" id="KW-0508">mRNA splicing</keyword>
<dbReference type="GO" id="GO:0008380">
    <property type="term" value="P:RNA splicing"/>
    <property type="evidence" value="ECO:0007669"/>
    <property type="project" value="UniProtKB-KW"/>
</dbReference>
<dbReference type="InParanoid" id="C5DI12"/>
<dbReference type="GeneID" id="8292021"/>
<dbReference type="InterPro" id="IPR057543">
    <property type="entry name" value="SNU71_N"/>
</dbReference>
<dbReference type="Pfam" id="PF01480">
    <property type="entry name" value="PWI"/>
    <property type="match status" value="1"/>
</dbReference>
<keyword evidence="17" id="KW-1185">Reference proteome</keyword>
<keyword evidence="5" id="KW-0963">Cytoplasm</keyword>
<reference evidence="16 17" key="1">
    <citation type="journal article" date="2009" name="Genome Res.">
        <title>Comparative genomics of protoploid Saccharomycetaceae.</title>
        <authorList>
            <consortium name="The Genolevures Consortium"/>
            <person name="Souciet J.-L."/>
            <person name="Dujon B."/>
            <person name="Gaillardin C."/>
            <person name="Johnston M."/>
            <person name="Baret P.V."/>
            <person name="Cliften P."/>
            <person name="Sherman D.J."/>
            <person name="Weissenbach J."/>
            <person name="Westhof E."/>
            <person name="Wincker P."/>
            <person name="Jubin C."/>
            <person name="Poulain J."/>
            <person name="Barbe V."/>
            <person name="Segurens B."/>
            <person name="Artiguenave F."/>
            <person name="Anthouard V."/>
            <person name="Vacherie B."/>
            <person name="Val M.-E."/>
            <person name="Fulton R.S."/>
            <person name="Minx P."/>
            <person name="Wilson R."/>
            <person name="Durrens P."/>
            <person name="Jean G."/>
            <person name="Marck C."/>
            <person name="Martin T."/>
            <person name="Nikolski M."/>
            <person name="Rolland T."/>
            <person name="Seret M.-L."/>
            <person name="Casaregola S."/>
            <person name="Despons L."/>
            <person name="Fairhead C."/>
            <person name="Fischer G."/>
            <person name="Lafontaine I."/>
            <person name="Leh V."/>
            <person name="Lemaire M."/>
            <person name="de Montigny J."/>
            <person name="Neuveglise C."/>
            <person name="Thierry A."/>
            <person name="Blanc-Lenfle I."/>
            <person name="Bleykasten C."/>
            <person name="Diffels J."/>
            <person name="Fritsch E."/>
            <person name="Frangeul L."/>
            <person name="Goeffon A."/>
            <person name="Jauniaux N."/>
            <person name="Kachouri-Lafond R."/>
            <person name="Payen C."/>
            <person name="Potier S."/>
            <person name="Pribylova L."/>
            <person name="Ozanne C."/>
            <person name="Richard G.-F."/>
            <person name="Sacerdot C."/>
            <person name="Straub M.-L."/>
            <person name="Talla E."/>
        </authorList>
    </citation>
    <scope>NUCLEOTIDE SEQUENCE [LARGE SCALE GENOMIC DNA]</scope>
    <source>
        <strain evidence="17">ATCC 56472 / CBS 6340 / NRRL Y-8284</strain>
    </source>
</reference>
<name>C5DI12_LACTC</name>
<keyword evidence="8" id="KW-0694">RNA-binding</keyword>
<feature type="region of interest" description="Disordered" evidence="14">
    <location>
        <begin position="311"/>
        <end position="358"/>
    </location>
</feature>
<keyword evidence="6" id="KW-0507">mRNA processing</keyword>
<keyword evidence="7" id="KW-0747">Spliceosome</keyword>
<evidence type="ECO:0000256" key="5">
    <source>
        <dbReference type="ARBA" id="ARBA00022490"/>
    </source>
</evidence>
<accession>C5DI12</accession>
<feature type="compositionally biased region" description="Basic and acidic residues" evidence="14">
    <location>
        <begin position="346"/>
        <end position="358"/>
    </location>
</feature>
<dbReference type="GO" id="GO:0006397">
    <property type="term" value="P:mRNA processing"/>
    <property type="evidence" value="ECO:0007669"/>
    <property type="project" value="UniProtKB-KW"/>
</dbReference>
<organism evidence="16 17">
    <name type="scientific">Lachancea thermotolerans (strain ATCC 56472 / CBS 6340 / NRRL Y-8284)</name>
    <name type="common">Yeast</name>
    <name type="synonym">Kluyveromyces thermotolerans</name>
    <dbReference type="NCBI Taxonomy" id="559295"/>
    <lineage>
        <taxon>Eukaryota</taxon>
        <taxon>Fungi</taxon>
        <taxon>Dikarya</taxon>
        <taxon>Ascomycota</taxon>
        <taxon>Saccharomycotina</taxon>
        <taxon>Saccharomycetes</taxon>
        <taxon>Saccharomycetales</taxon>
        <taxon>Saccharomycetaceae</taxon>
        <taxon>Lachancea</taxon>
    </lineage>
</organism>
<evidence type="ECO:0000256" key="10">
    <source>
        <dbReference type="ARBA" id="ARBA00023187"/>
    </source>
</evidence>
<evidence type="ECO:0000256" key="7">
    <source>
        <dbReference type="ARBA" id="ARBA00022728"/>
    </source>
</evidence>
<dbReference type="OMA" id="YDHHRSF"/>
<dbReference type="Pfam" id="PF24826">
    <property type="entry name" value="SNU71_N"/>
    <property type="match status" value="1"/>
</dbReference>
<evidence type="ECO:0000256" key="11">
    <source>
        <dbReference type="ARBA" id="ARBA00023242"/>
    </source>
</evidence>
<evidence type="ECO:0000256" key="8">
    <source>
        <dbReference type="ARBA" id="ARBA00022884"/>
    </source>
</evidence>
<comment type="subcellular location">
    <subcellularLocation>
        <location evidence="2">Cytoplasm</location>
    </subcellularLocation>
    <subcellularLocation>
        <location evidence="1">Nucleus</location>
    </subcellularLocation>
</comment>
<dbReference type="SMART" id="SM00311">
    <property type="entry name" value="PWI"/>
    <property type="match status" value="1"/>
</dbReference>
<evidence type="ECO:0000256" key="6">
    <source>
        <dbReference type="ARBA" id="ARBA00022664"/>
    </source>
</evidence>
<evidence type="ECO:0000259" key="15">
    <source>
        <dbReference type="SMART" id="SM00311"/>
    </source>
</evidence>
<feature type="region of interest" description="Disordered" evidence="14">
    <location>
        <begin position="59"/>
        <end position="84"/>
    </location>
</feature>
<dbReference type="FunCoup" id="C5DI12">
    <property type="interactions" value="196"/>
</dbReference>
<protein>
    <recommendedName>
        <fullName evidence="4">U1 small nuclear ribonucleoprotein component SNU71</fullName>
    </recommendedName>
</protein>
<dbReference type="Gene3D" id="1.20.1390.10">
    <property type="entry name" value="PWI domain"/>
    <property type="match status" value="1"/>
</dbReference>
<dbReference type="InterPro" id="IPR057542">
    <property type="entry name" value="SNU71_RBD"/>
</dbReference>
<dbReference type="STRING" id="559295.C5DI12"/>
<evidence type="ECO:0000256" key="2">
    <source>
        <dbReference type="ARBA" id="ARBA00004496"/>
    </source>
</evidence>
<dbReference type="RefSeq" id="XP_002553860.1">
    <property type="nucleotide sequence ID" value="XM_002553814.1"/>
</dbReference>
<feature type="compositionally biased region" description="Acidic residues" evidence="14">
    <location>
        <begin position="336"/>
        <end position="345"/>
    </location>
</feature>
<comment type="similarity">
    <text evidence="3">Belongs to the SNU71 family.</text>
</comment>
<dbReference type="HOGENOM" id="CLU_031562_0_0_1"/>